<dbReference type="SUPFAM" id="SSF53474">
    <property type="entry name" value="alpha/beta-Hydrolases"/>
    <property type="match status" value="1"/>
</dbReference>
<dbReference type="PANTHER" id="PTHR32268:SF11">
    <property type="entry name" value="HOMOSERINE O-ACETYLTRANSFERASE"/>
    <property type="match status" value="1"/>
</dbReference>
<dbReference type="EMBL" id="PXYW01000055">
    <property type="protein sequence ID" value="PSR32008.1"/>
    <property type="molecule type" value="Genomic_DNA"/>
</dbReference>
<feature type="domain" description="AB hydrolase-1" evidence="2">
    <location>
        <begin position="57"/>
        <end position="185"/>
    </location>
</feature>
<proteinExistence type="predicted"/>
<dbReference type="AlphaFoldDB" id="A0A2T2XC25"/>
<evidence type="ECO:0000313" key="3">
    <source>
        <dbReference type="EMBL" id="PSR32008.1"/>
    </source>
</evidence>
<feature type="non-terminal residue" evidence="3">
    <location>
        <position position="188"/>
    </location>
</feature>
<dbReference type="GO" id="GO:0009092">
    <property type="term" value="P:homoserine metabolic process"/>
    <property type="evidence" value="ECO:0007669"/>
    <property type="project" value="TreeGrafter"/>
</dbReference>
<gene>
    <name evidence="3" type="ORF">C7B46_16160</name>
</gene>
<dbReference type="InterPro" id="IPR000073">
    <property type="entry name" value="AB_hydrolase_1"/>
</dbReference>
<name>A0A2T2XC25_9FIRM</name>
<dbReference type="Pfam" id="PF00561">
    <property type="entry name" value="Abhydrolase_1"/>
    <property type="match status" value="1"/>
</dbReference>
<keyword evidence="1 3" id="KW-0808">Transferase</keyword>
<dbReference type="InterPro" id="IPR029058">
    <property type="entry name" value="AB_hydrolase_fold"/>
</dbReference>
<evidence type="ECO:0000313" key="4">
    <source>
        <dbReference type="Proteomes" id="UP000242972"/>
    </source>
</evidence>
<accession>A0A2T2XC25</accession>
<dbReference type="PANTHER" id="PTHR32268">
    <property type="entry name" value="HOMOSERINE O-ACETYLTRANSFERASE"/>
    <property type="match status" value="1"/>
</dbReference>
<dbReference type="InterPro" id="IPR008220">
    <property type="entry name" value="HAT_MetX-like"/>
</dbReference>
<dbReference type="GO" id="GO:0009086">
    <property type="term" value="P:methionine biosynthetic process"/>
    <property type="evidence" value="ECO:0007669"/>
    <property type="project" value="TreeGrafter"/>
</dbReference>
<evidence type="ECO:0000259" key="2">
    <source>
        <dbReference type="Pfam" id="PF00561"/>
    </source>
</evidence>
<evidence type="ECO:0000256" key="1">
    <source>
        <dbReference type="ARBA" id="ARBA00022679"/>
    </source>
</evidence>
<sequence>MKLTKYPYPVWPWQQQQGFPWPRVQFQWWPEPFALDSGAVLPNLLIAYEEWGQPDRPTIVVFHALTGDSHVARHTYQDHAGWWDGVVGYGKAIDLHQYHVVASNVLGGAMGTTGPSSLSEEGTPYGGYFPNLSLFDMVRAQHRLIETLSIPKPYLVVGGSMGGMMALAYGALYPDEVSGILAIGAPIS</sequence>
<reference evidence="3 4" key="1">
    <citation type="journal article" date="2014" name="BMC Genomics">
        <title>Comparison of environmental and isolate Sulfobacillus genomes reveals diverse carbon, sulfur, nitrogen, and hydrogen metabolisms.</title>
        <authorList>
            <person name="Justice N.B."/>
            <person name="Norman A."/>
            <person name="Brown C.T."/>
            <person name="Singh A."/>
            <person name="Thomas B.C."/>
            <person name="Banfield J.F."/>
        </authorList>
    </citation>
    <scope>NUCLEOTIDE SEQUENCE [LARGE SCALE GENOMIC DNA]</scope>
    <source>
        <strain evidence="3">AMDSBA4</strain>
    </source>
</reference>
<comment type="caution">
    <text evidence="3">The sequence shown here is derived from an EMBL/GenBank/DDBJ whole genome shotgun (WGS) entry which is preliminary data.</text>
</comment>
<dbReference type="GO" id="GO:0004414">
    <property type="term" value="F:homoserine O-acetyltransferase activity"/>
    <property type="evidence" value="ECO:0007669"/>
    <property type="project" value="TreeGrafter"/>
</dbReference>
<protein>
    <submittedName>
        <fullName evidence="3">Homoserine O-acetyltransferase</fullName>
    </submittedName>
</protein>
<dbReference type="Gene3D" id="3.40.50.1820">
    <property type="entry name" value="alpha/beta hydrolase"/>
    <property type="match status" value="1"/>
</dbReference>
<organism evidence="3 4">
    <name type="scientific">Sulfobacillus benefaciens</name>
    <dbReference type="NCBI Taxonomy" id="453960"/>
    <lineage>
        <taxon>Bacteria</taxon>
        <taxon>Bacillati</taxon>
        <taxon>Bacillota</taxon>
        <taxon>Clostridia</taxon>
        <taxon>Eubacteriales</taxon>
        <taxon>Clostridiales Family XVII. Incertae Sedis</taxon>
        <taxon>Sulfobacillus</taxon>
    </lineage>
</organism>
<dbReference type="Proteomes" id="UP000242972">
    <property type="component" value="Unassembled WGS sequence"/>
</dbReference>